<dbReference type="AlphaFoldDB" id="A0A0F4ZAW2"/>
<dbReference type="InterPro" id="IPR021476">
    <property type="entry name" value="Egh16-like"/>
</dbReference>
<dbReference type="PANTHER" id="PTHR34618">
    <property type="entry name" value="SURFACE PROTEIN MAS1, PUTATIVE-RELATED"/>
    <property type="match status" value="1"/>
</dbReference>
<protein>
    <recommendedName>
        <fullName evidence="5">Cell surface protein Mas1</fullName>
    </recommendedName>
</protein>
<evidence type="ECO:0000256" key="1">
    <source>
        <dbReference type="SAM" id="MobiDB-lite"/>
    </source>
</evidence>
<gene>
    <name evidence="3" type="ORF">TD95_001260</name>
</gene>
<reference evidence="3 4" key="1">
    <citation type="submission" date="2015-03" db="EMBL/GenBank/DDBJ databases">
        <authorList>
            <person name="Radwan O."/>
            <person name="Al-Naeli F.A."/>
            <person name="Rendon G.A."/>
            <person name="Fields C."/>
        </authorList>
    </citation>
    <scope>NUCLEOTIDE SEQUENCE [LARGE SCALE GENOMIC DNA]</scope>
    <source>
        <strain evidence="3">CR-DP1</strain>
    </source>
</reference>
<proteinExistence type="predicted"/>
<sequence>MKVSIFIFAASAAAHGLVTSIIGANNVTMPGLSVIDGTPRDCTTAGCGAESDTAIMKTRDIQRGKAGPLGRTKDNNAIDPAVNIAKFMGTAGNATVPKVRRRIGRRAAGGRVRRKQRGSDDDNDAQGTKSTLAAETLVADTAGKGATSGLPTVADDGTITLTYHQVNGDGAGPLSASIDPSSGGTDEDAFQTAAVTQDVPGTLGLSRNTKTDFVMTVQMPQGMTCNGTVAGVNNVCIVRIKNPIGPFGGSAAFTQTAAARKRSLEIAAGVMG</sequence>
<evidence type="ECO:0000256" key="2">
    <source>
        <dbReference type="SAM" id="SignalP"/>
    </source>
</evidence>
<accession>A0A0F4ZAW2</accession>
<dbReference type="Pfam" id="PF11327">
    <property type="entry name" value="Egh16-like"/>
    <property type="match status" value="1"/>
</dbReference>
<evidence type="ECO:0008006" key="5">
    <source>
        <dbReference type="Google" id="ProtNLM"/>
    </source>
</evidence>
<dbReference type="OrthoDB" id="5310497at2759"/>
<dbReference type="PANTHER" id="PTHR34618:SF1">
    <property type="entry name" value="SECRETED PROTEIN"/>
    <property type="match status" value="1"/>
</dbReference>
<name>A0A0F4ZAW2_9PEZI</name>
<dbReference type="EMBL" id="LAEV01001610">
    <property type="protein sequence ID" value="KKA27672.1"/>
    <property type="molecule type" value="Genomic_DNA"/>
</dbReference>
<evidence type="ECO:0000313" key="3">
    <source>
        <dbReference type="EMBL" id="KKA27672.1"/>
    </source>
</evidence>
<feature type="region of interest" description="Disordered" evidence="1">
    <location>
        <begin position="96"/>
        <end position="131"/>
    </location>
</feature>
<keyword evidence="2" id="KW-0732">Signal</keyword>
<evidence type="ECO:0000313" key="4">
    <source>
        <dbReference type="Proteomes" id="UP000033483"/>
    </source>
</evidence>
<keyword evidence="4" id="KW-1185">Reference proteome</keyword>
<feature type="chain" id="PRO_5002482505" description="Cell surface protein Mas1" evidence="2">
    <location>
        <begin position="17"/>
        <end position="272"/>
    </location>
</feature>
<feature type="signal peptide" evidence="2">
    <location>
        <begin position="1"/>
        <end position="16"/>
    </location>
</feature>
<dbReference type="Proteomes" id="UP000033483">
    <property type="component" value="Unassembled WGS sequence"/>
</dbReference>
<comment type="caution">
    <text evidence="3">The sequence shown here is derived from an EMBL/GenBank/DDBJ whole genome shotgun (WGS) entry which is preliminary data.</text>
</comment>
<organism evidence="3 4">
    <name type="scientific">Thielaviopsis punctulata</name>
    <dbReference type="NCBI Taxonomy" id="72032"/>
    <lineage>
        <taxon>Eukaryota</taxon>
        <taxon>Fungi</taxon>
        <taxon>Dikarya</taxon>
        <taxon>Ascomycota</taxon>
        <taxon>Pezizomycotina</taxon>
        <taxon>Sordariomycetes</taxon>
        <taxon>Hypocreomycetidae</taxon>
        <taxon>Microascales</taxon>
        <taxon>Ceratocystidaceae</taxon>
        <taxon>Thielaviopsis</taxon>
    </lineage>
</organism>